<dbReference type="Pfam" id="PF00534">
    <property type="entry name" value="Glycos_transf_1"/>
    <property type="match status" value="1"/>
</dbReference>
<evidence type="ECO:0000313" key="6">
    <source>
        <dbReference type="EMBL" id="MEW9265387.1"/>
    </source>
</evidence>
<accession>A0ABV3P6Y7</accession>
<dbReference type="PANTHER" id="PTHR45947:SF3">
    <property type="entry name" value="SULFOQUINOVOSYL TRANSFERASE SQD2"/>
    <property type="match status" value="1"/>
</dbReference>
<dbReference type="PANTHER" id="PTHR45947">
    <property type="entry name" value="SULFOQUINOVOSYL TRANSFERASE SQD2"/>
    <property type="match status" value="1"/>
</dbReference>
<feature type="compositionally biased region" description="Basic and acidic residues" evidence="3">
    <location>
        <begin position="386"/>
        <end position="397"/>
    </location>
</feature>
<reference evidence="6 7" key="1">
    <citation type="submission" date="2024-07" db="EMBL/GenBank/DDBJ databases">
        <authorList>
            <person name="Thanompreechachai J."/>
            <person name="Duangmal K."/>
        </authorList>
    </citation>
    <scope>NUCLEOTIDE SEQUENCE [LARGE SCALE GENOMIC DNA]</scope>
    <source>
        <strain evidence="6 7">KCTC 19886</strain>
    </source>
</reference>
<sequence length="407" mass="43725">MTRRPTRRLKVLHVITGLAAGGAETQLLRVVRASRHDCAVVAVYNAGVVAEQLRAQGYRVHDLASPSTTDPRALLRLLRVLREEAPDVVHTHLFRAGVLGRVAGHLARVPVVVSTEHSLFHPDLLEGRRATPVVRALLRRSSRWAQATVAVSDQVRDNLATWGVVDRPGHRVLVVRNGIDTDELRFDAAARARLRAGLGVSEDVEVVGVVCRLHPWKRVDVALEGLAPQLGPHRRFVVIGDGAERARLQARAAELTVEDFVHFTGEVGDVASWLSALDLLVSASQSETFGLGVLEALAGGLPVVYAAAPVLDELPAPLPGTVRVGGSTSALAAGVTQLLDERRAARAGGHGTGRTAPPVVAAFDVRATARVLDDLYDDLFDHVHRPDDAHASRREPTPSDAPQEQNA</sequence>
<evidence type="ECO:0000256" key="2">
    <source>
        <dbReference type="ARBA" id="ARBA00022679"/>
    </source>
</evidence>
<protein>
    <submittedName>
        <fullName evidence="6">Glycosyltransferase</fullName>
        <ecNumber evidence="6">2.4.-.-</ecNumber>
    </submittedName>
</protein>
<gene>
    <name evidence="6" type="ORF">AB1207_11560</name>
</gene>
<evidence type="ECO:0000256" key="1">
    <source>
        <dbReference type="ARBA" id="ARBA00022676"/>
    </source>
</evidence>
<evidence type="ECO:0000259" key="4">
    <source>
        <dbReference type="Pfam" id="PF00534"/>
    </source>
</evidence>
<evidence type="ECO:0000313" key="7">
    <source>
        <dbReference type="Proteomes" id="UP001555826"/>
    </source>
</evidence>
<feature type="domain" description="Glycosyl transferase family 1" evidence="4">
    <location>
        <begin position="193"/>
        <end position="344"/>
    </location>
</feature>
<dbReference type="InterPro" id="IPR028098">
    <property type="entry name" value="Glyco_trans_4-like_N"/>
</dbReference>
<dbReference type="RefSeq" id="WP_367638438.1">
    <property type="nucleotide sequence ID" value="NZ_JBFNQN010000007.1"/>
</dbReference>
<proteinExistence type="predicted"/>
<dbReference type="InterPro" id="IPR050194">
    <property type="entry name" value="Glycosyltransferase_grp1"/>
</dbReference>
<evidence type="ECO:0000259" key="5">
    <source>
        <dbReference type="Pfam" id="PF13439"/>
    </source>
</evidence>
<dbReference type="EMBL" id="JBFNQN010000007">
    <property type="protein sequence ID" value="MEW9265387.1"/>
    <property type="molecule type" value="Genomic_DNA"/>
</dbReference>
<dbReference type="SUPFAM" id="SSF53756">
    <property type="entry name" value="UDP-Glycosyltransferase/glycogen phosphorylase"/>
    <property type="match status" value="1"/>
</dbReference>
<name>A0ABV3P6Y7_9ACTN</name>
<dbReference type="EC" id="2.4.-.-" evidence="6"/>
<feature type="domain" description="Glycosyltransferase subfamily 4-like N-terminal" evidence="5">
    <location>
        <begin position="21"/>
        <end position="183"/>
    </location>
</feature>
<dbReference type="Proteomes" id="UP001555826">
    <property type="component" value="Unassembled WGS sequence"/>
</dbReference>
<keyword evidence="2 6" id="KW-0808">Transferase</keyword>
<evidence type="ECO:0000256" key="3">
    <source>
        <dbReference type="SAM" id="MobiDB-lite"/>
    </source>
</evidence>
<keyword evidence="1 6" id="KW-0328">Glycosyltransferase</keyword>
<dbReference type="Gene3D" id="3.40.50.2000">
    <property type="entry name" value="Glycogen Phosphorylase B"/>
    <property type="match status" value="2"/>
</dbReference>
<dbReference type="GO" id="GO:0016757">
    <property type="term" value="F:glycosyltransferase activity"/>
    <property type="evidence" value="ECO:0007669"/>
    <property type="project" value="UniProtKB-KW"/>
</dbReference>
<organism evidence="6 7">
    <name type="scientific">Kineococcus endophyticus</name>
    <dbReference type="NCBI Taxonomy" id="1181883"/>
    <lineage>
        <taxon>Bacteria</taxon>
        <taxon>Bacillati</taxon>
        <taxon>Actinomycetota</taxon>
        <taxon>Actinomycetes</taxon>
        <taxon>Kineosporiales</taxon>
        <taxon>Kineosporiaceae</taxon>
        <taxon>Kineococcus</taxon>
    </lineage>
</organism>
<keyword evidence="7" id="KW-1185">Reference proteome</keyword>
<comment type="caution">
    <text evidence="6">The sequence shown here is derived from an EMBL/GenBank/DDBJ whole genome shotgun (WGS) entry which is preliminary data.</text>
</comment>
<dbReference type="Pfam" id="PF13439">
    <property type="entry name" value="Glyco_transf_4"/>
    <property type="match status" value="1"/>
</dbReference>
<feature type="region of interest" description="Disordered" evidence="3">
    <location>
        <begin position="386"/>
        <end position="407"/>
    </location>
</feature>
<dbReference type="InterPro" id="IPR001296">
    <property type="entry name" value="Glyco_trans_1"/>
</dbReference>